<dbReference type="SUPFAM" id="SSF56322">
    <property type="entry name" value="ADC synthase"/>
    <property type="match status" value="1"/>
</dbReference>
<dbReference type="OrthoDB" id="9803598at2"/>
<dbReference type="EC" id="2.6.1.85" evidence="4"/>
<evidence type="ECO:0000313" key="5">
    <source>
        <dbReference type="Proteomes" id="UP000320421"/>
    </source>
</evidence>
<proteinExistence type="predicted"/>
<evidence type="ECO:0000259" key="2">
    <source>
        <dbReference type="Pfam" id="PF00425"/>
    </source>
</evidence>
<keyword evidence="5" id="KW-1185">Reference proteome</keyword>
<dbReference type="PANTHER" id="PTHR11236:SF50">
    <property type="entry name" value="AMINODEOXYCHORISMATE SYNTHASE COMPONENT 1"/>
    <property type="match status" value="1"/>
</dbReference>
<keyword evidence="4" id="KW-0032">Aminotransferase</keyword>
<evidence type="ECO:0000256" key="1">
    <source>
        <dbReference type="SAM" id="MobiDB-lite"/>
    </source>
</evidence>
<keyword evidence="4" id="KW-0808">Transferase</keyword>
<dbReference type="Pfam" id="PF00425">
    <property type="entry name" value="Chorismate_bind"/>
    <property type="match status" value="1"/>
</dbReference>
<dbReference type="PRINTS" id="PR00095">
    <property type="entry name" value="ANTSNTHASEI"/>
</dbReference>
<dbReference type="InterPro" id="IPR019999">
    <property type="entry name" value="Anth_synth_I-like"/>
</dbReference>
<gene>
    <name evidence="4" type="primary">pabB</name>
    <name evidence="4" type="ORF">HG66A1_24060</name>
</gene>
<dbReference type="AlphaFoldDB" id="A0A517PMN1"/>
<evidence type="ECO:0000259" key="3">
    <source>
        <dbReference type="Pfam" id="PF04715"/>
    </source>
</evidence>
<dbReference type="GO" id="GO:0046820">
    <property type="term" value="F:4-amino-4-deoxychorismate synthase activity"/>
    <property type="evidence" value="ECO:0007669"/>
    <property type="project" value="UniProtKB-EC"/>
</dbReference>
<dbReference type="Gene3D" id="3.60.120.10">
    <property type="entry name" value="Anthranilate synthase"/>
    <property type="match status" value="1"/>
</dbReference>
<dbReference type="Pfam" id="PF04715">
    <property type="entry name" value="Anth_synt_I_N"/>
    <property type="match status" value="1"/>
</dbReference>
<reference evidence="4 5" key="1">
    <citation type="submission" date="2019-02" db="EMBL/GenBank/DDBJ databases">
        <title>Deep-cultivation of Planctomycetes and their phenomic and genomic characterization uncovers novel biology.</title>
        <authorList>
            <person name="Wiegand S."/>
            <person name="Jogler M."/>
            <person name="Boedeker C."/>
            <person name="Pinto D."/>
            <person name="Vollmers J."/>
            <person name="Rivas-Marin E."/>
            <person name="Kohn T."/>
            <person name="Peeters S.H."/>
            <person name="Heuer A."/>
            <person name="Rast P."/>
            <person name="Oberbeckmann S."/>
            <person name="Bunk B."/>
            <person name="Jeske O."/>
            <person name="Meyerdierks A."/>
            <person name="Storesund J.E."/>
            <person name="Kallscheuer N."/>
            <person name="Luecker S."/>
            <person name="Lage O.M."/>
            <person name="Pohl T."/>
            <person name="Merkel B.J."/>
            <person name="Hornburger P."/>
            <person name="Mueller R.-W."/>
            <person name="Bruemmer F."/>
            <person name="Labrenz M."/>
            <person name="Spormann A.M."/>
            <person name="Op den Camp H."/>
            <person name="Overmann J."/>
            <person name="Amann R."/>
            <person name="Jetten M.S.M."/>
            <person name="Mascher T."/>
            <person name="Medema M.H."/>
            <person name="Devos D.P."/>
            <person name="Kaster A.-K."/>
            <person name="Ovreas L."/>
            <person name="Rohde M."/>
            <person name="Galperin M.Y."/>
            <person name="Jogler C."/>
        </authorList>
    </citation>
    <scope>NUCLEOTIDE SEQUENCE [LARGE SCALE GENOMIC DNA]</scope>
    <source>
        <strain evidence="4 5">HG66A1</strain>
    </source>
</reference>
<dbReference type="InterPro" id="IPR015890">
    <property type="entry name" value="Chorismate_C"/>
</dbReference>
<accession>A0A517PMN1</accession>
<dbReference type="RefSeq" id="WP_145183686.1">
    <property type="nucleotide sequence ID" value="NZ_CP036266.1"/>
</dbReference>
<dbReference type="Proteomes" id="UP000320421">
    <property type="component" value="Chromosome"/>
</dbReference>
<feature type="region of interest" description="Disordered" evidence="1">
    <location>
        <begin position="1"/>
        <end position="20"/>
    </location>
</feature>
<organism evidence="4 5">
    <name type="scientific">Gimesia chilikensis</name>
    <dbReference type="NCBI Taxonomy" id="2605989"/>
    <lineage>
        <taxon>Bacteria</taxon>
        <taxon>Pseudomonadati</taxon>
        <taxon>Planctomycetota</taxon>
        <taxon>Planctomycetia</taxon>
        <taxon>Planctomycetales</taxon>
        <taxon>Planctomycetaceae</taxon>
        <taxon>Gimesia</taxon>
    </lineage>
</organism>
<dbReference type="PANTHER" id="PTHR11236">
    <property type="entry name" value="AMINOBENZOATE/ANTHRANILATE SYNTHASE"/>
    <property type="match status" value="1"/>
</dbReference>
<evidence type="ECO:0000313" key="4">
    <source>
        <dbReference type="EMBL" id="QDT20618.1"/>
    </source>
</evidence>
<sequence length="495" mass="55841">MSGNVSQDLSHCSPVQGTSDTSQLPLVEELTPCPDLESLLQEFTSEKGLLVLDSARDAGSLGRYSYLMCNPLKRFQIQQARLGTDPFETIRRLHRDLWRPAISELPPFQGGFAGLLSYELGRSWEQFPRAINDEFGLPDLAVGFYDWVIAWDHQQHRAWLIVHGFDDTLDSQCTDQAARRLREIKRRIDAVVLQQHKPVSPQPNQGTRLEQKDLAACHEVVGFPGIFSNFSKDEFLRRIERIIEYIYAGDIFQANFSQRLLSPATMPAADLYLNLRSRNAAPFAGYFAWDDWTVLSASPERFLQLSDNEVETRPIKGTRRRKTVPEADLLTRDELRESKKDQAENVMIVDLLRNDLSRVCQPGTIRVPQLCEVETYETVQHLVSEVRGKLKPEHSVWDLLAASFPGGSISGAPKVRAMEIIAELEPTVRGPYCGSLFYAGLNGEFDSNILIRSFTIRKGWIQFPVGGGIVAQSQPRLEYEETLHKAAGMLAALKP</sequence>
<dbReference type="InterPro" id="IPR006805">
    <property type="entry name" value="Anth_synth_I_N"/>
</dbReference>
<name>A0A517PMN1_9PLAN</name>
<dbReference type="GO" id="GO:0000162">
    <property type="term" value="P:L-tryptophan biosynthetic process"/>
    <property type="evidence" value="ECO:0007669"/>
    <property type="project" value="TreeGrafter"/>
</dbReference>
<feature type="domain" description="Anthranilate synthase component I N-terminal" evidence="3">
    <location>
        <begin position="38"/>
        <end position="159"/>
    </location>
</feature>
<feature type="domain" description="Chorismate-utilising enzyme C-terminal" evidence="2">
    <location>
        <begin position="232"/>
        <end position="485"/>
    </location>
</feature>
<dbReference type="InterPro" id="IPR005801">
    <property type="entry name" value="ADC_synthase"/>
</dbReference>
<protein>
    <submittedName>
        <fullName evidence="4">Aminodeoxychorismate synthase component 1</fullName>
        <ecNumber evidence="4">2.6.1.85</ecNumber>
    </submittedName>
</protein>
<dbReference type="EMBL" id="CP036266">
    <property type="protein sequence ID" value="QDT20618.1"/>
    <property type="molecule type" value="Genomic_DNA"/>
</dbReference>